<reference evidence="1" key="1">
    <citation type="journal article" date="2020" name="New Phytol.">
        <title>Comparative genomics reveals dynamic genome evolution in host specialist ectomycorrhizal fungi.</title>
        <authorList>
            <person name="Lofgren L.A."/>
            <person name="Nguyen N.H."/>
            <person name="Vilgalys R."/>
            <person name="Ruytinx J."/>
            <person name="Liao H.L."/>
            <person name="Branco S."/>
            <person name="Kuo A."/>
            <person name="LaButti K."/>
            <person name="Lipzen A."/>
            <person name="Andreopoulos W."/>
            <person name="Pangilinan J."/>
            <person name="Riley R."/>
            <person name="Hundley H."/>
            <person name="Na H."/>
            <person name="Barry K."/>
            <person name="Grigoriev I.V."/>
            <person name="Stajich J.E."/>
            <person name="Kennedy P.G."/>
        </authorList>
    </citation>
    <scope>NUCLEOTIDE SEQUENCE</scope>
    <source>
        <strain evidence="1">FC423</strain>
    </source>
</reference>
<sequence>MPIWTIFSQYEKRYAHPMQMNVFRVMKTAYHMLCPLREPSTIDEISSQPLTIGYVSSEGPPDLSSLVIRVDRFSVLFRDMQIRDHWRNVCIPVPSELTPVIMDIYEFALARSDVCSHQWDTMTESYFARRIWKQLQVEVSIDLYHQRVSQRQVPGGTDTRLPPAFWKCSICASDLINCNSCQVASCESHDCRGSSEPPLARCITHPNKVLCLPCLEYHDSQRLVQCPQCNSWCCPKDQLSCTGRPVGIESNSFLRAQRWPNVRLMMAYYTHERVHPPKPNPCQECKTPGWRTCANITCWSNHICPECASYGVMWLCERVWACDLCAERVHGIFVRCPRCNRPFCITCFSINQCKESPDADDVLPAESCVGGVRMRRIYSWESHWR</sequence>
<organism evidence="1 2">
    <name type="scientific">Suillus discolor</name>
    <dbReference type="NCBI Taxonomy" id="1912936"/>
    <lineage>
        <taxon>Eukaryota</taxon>
        <taxon>Fungi</taxon>
        <taxon>Dikarya</taxon>
        <taxon>Basidiomycota</taxon>
        <taxon>Agaricomycotina</taxon>
        <taxon>Agaricomycetes</taxon>
        <taxon>Agaricomycetidae</taxon>
        <taxon>Boletales</taxon>
        <taxon>Suillineae</taxon>
        <taxon>Suillaceae</taxon>
        <taxon>Suillus</taxon>
    </lineage>
</organism>
<dbReference type="EMBL" id="JABBWM010000003">
    <property type="protein sequence ID" value="KAG2118679.1"/>
    <property type="molecule type" value="Genomic_DNA"/>
</dbReference>
<accession>A0A9P7FIW7</accession>
<dbReference type="OrthoDB" id="2606366at2759"/>
<evidence type="ECO:0000313" key="2">
    <source>
        <dbReference type="Proteomes" id="UP000823399"/>
    </source>
</evidence>
<dbReference type="Proteomes" id="UP000823399">
    <property type="component" value="Unassembled WGS sequence"/>
</dbReference>
<comment type="caution">
    <text evidence="1">The sequence shown here is derived from an EMBL/GenBank/DDBJ whole genome shotgun (WGS) entry which is preliminary data.</text>
</comment>
<proteinExistence type="predicted"/>
<dbReference type="GeneID" id="64697416"/>
<gene>
    <name evidence="1" type="ORF">F5147DRAFT_666178</name>
</gene>
<name>A0A9P7FIW7_9AGAM</name>
<dbReference type="AlphaFoldDB" id="A0A9P7FIW7"/>
<dbReference type="RefSeq" id="XP_041298788.1">
    <property type="nucleotide sequence ID" value="XM_041435157.1"/>
</dbReference>
<protein>
    <submittedName>
        <fullName evidence="1">Uncharacterized protein</fullName>
    </submittedName>
</protein>
<evidence type="ECO:0000313" key="1">
    <source>
        <dbReference type="EMBL" id="KAG2118679.1"/>
    </source>
</evidence>
<keyword evidence="2" id="KW-1185">Reference proteome</keyword>